<evidence type="ECO:0000256" key="5">
    <source>
        <dbReference type="ARBA" id="ARBA00022723"/>
    </source>
</evidence>
<evidence type="ECO:0000256" key="7">
    <source>
        <dbReference type="ARBA" id="ARBA00022801"/>
    </source>
</evidence>
<evidence type="ECO:0000256" key="1">
    <source>
        <dbReference type="ARBA" id="ARBA00001946"/>
    </source>
</evidence>
<dbReference type="EMBL" id="BSDZ01000005">
    <property type="protein sequence ID" value="GLI60158.1"/>
    <property type="molecule type" value="Genomic_DNA"/>
</dbReference>
<evidence type="ECO:0000256" key="2">
    <source>
        <dbReference type="ARBA" id="ARBA00005582"/>
    </source>
</evidence>
<keyword evidence="6" id="KW-0227">DNA damage</keyword>
<comment type="catalytic activity">
    <reaction evidence="10">
        <text>8-oxo-dGTP + H2O = 8-oxo-dGMP + diphosphate + H(+)</text>
        <dbReference type="Rhea" id="RHEA:31575"/>
        <dbReference type="ChEBI" id="CHEBI:15377"/>
        <dbReference type="ChEBI" id="CHEBI:15378"/>
        <dbReference type="ChEBI" id="CHEBI:33019"/>
        <dbReference type="ChEBI" id="CHEBI:63224"/>
        <dbReference type="ChEBI" id="CHEBI:77896"/>
        <dbReference type="EC" id="3.6.1.55"/>
    </reaction>
</comment>
<dbReference type="InterPro" id="IPR000086">
    <property type="entry name" value="NUDIX_hydrolase_dom"/>
</dbReference>
<keyword evidence="4" id="KW-0235">DNA replication</keyword>
<evidence type="ECO:0000256" key="9">
    <source>
        <dbReference type="ARBA" id="ARBA00023204"/>
    </source>
</evidence>
<keyword evidence="5" id="KW-0479">Metal-binding</keyword>
<keyword evidence="15" id="KW-1185">Reference proteome</keyword>
<evidence type="ECO:0000313" key="14">
    <source>
        <dbReference type="EMBL" id="GLI60158.1"/>
    </source>
</evidence>
<accession>A0ABQ5RS79</accession>
<evidence type="ECO:0000256" key="11">
    <source>
        <dbReference type="ARBA" id="ARBA00038905"/>
    </source>
</evidence>
<dbReference type="Gene3D" id="3.90.79.10">
    <property type="entry name" value="Nucleoside Triphosphate Pyrophosphohydrolase"/>
    <property type="match status" value="1"/>
</dbReference>
<evidence type="ECO:0000313" key="15">
    <source>
        <dbReference type="Proteomes" id="UP001165090"/>
    </source>
</evidence>
<protein>
    <recommendedName>
        <fullName evidence="11">8-oxo-dGTP diphosphatase</fullName>
        <ecNumber evidence="11">3.6.1.55</ecNumber>
    </recommendedName>
</protein>
<feature type="compositionally biased region" description="Low complexity" evidence="12">
    <location>
        <begin position="90"/>
        <end position="120"/>
    </location>
</feature>
<keyword evidence="7" id="KW-0378">Hydrolase</keyword>
<keyword evidence="8" id="KW-0460">Magnesium</keyword>
<feature type="region of interest" description="Disordered" evidence="12">
    <location>
        <begin position="61"/>
        <end position="129"/>
    </location>
</feature>
<dbReference type="CDD" id="cd03425">
    <property type="entry name" value="NUDIX_MutT_NudA_like"/>
    <property type="match status" value="1"/>
</dbReference>
<dbReference type="InterPro" id="IPR020476">
    <property type="entry name" value="Nudix_hydrolase"/>
</dbReference>
<comment type="caution">
    <text evidence="14">The sequence shown here is derived from an EMBL/GenBank/DDBJ whole genome shotgun (WGS) entry which is preliminary data.</text>
</comment>
<dbReference type="EC" id="3.6.1.55" evidence="11"/>
<evidence type="ECO:0000259" key="13">
    <source>
        <dbReference type="PROSITE" id="PS51462"/>
    </source>
</evidence>
<gene>
    <name evidence="14" type="ORF">VaNZ11_002218</name>
</gene>
<evidence type="ECO:0000256" key="8">
    <source>
        <dbReference type="ARBA" id="ARBA00022842"/>
    </source>
</evidence>
<dbReference type="PROSITE" id="PS51462">
    <property type="entry name" value="NUDIX"/>
    <property type="match status" value="1"/>
</dbReference>
<dbReference type="InterPro" id="IPR015797">
    <property type="entry name" value="NUDIX_hydrolase-like_dom_sf"/>
</dbReference>
<evidence type="ECO:0000256" key="3">
    <source>
        <dbReference type="ARBA" id="ARBA00022457"/>
    </source>
</evidence>
<proteinExistence type="inferred from homology"/>
<sequence>MLSLTLAPSVGGFQVVRRFPFPSASLKAPYNLWISGFCSFVPSTPPHFRPPNVVVAAAPAGESRGGSTLGPSGNGGLAPGHAVSGGGSRSTATSIPSAGAAATGSSSGNCGSSSTSSKPGSGAGTGCSTRGQAAVRVTALRTVDPVVAAASATRTLSVTPRPATAASAAAVTAATAVSVVRDRGTYSSVDSMDGGGSGGVRLLVVVGVVLLDDPEWTQATAGAAANKRVAAPSAAGAEAVAVAAAASSAELGPISDSVSSCYSDGGYVPKPVRVLLAQRPEGKSNAGLWEFPGGKVDPRETPEEALIRELREELGITVEPADLIPLTFASHTYSTFHLLMPLYVCRRWLGEPVGAEGQAVAWATPEEVSSYNLTPADVPLVPVVLAAMRYGTPVRP</sequence>
<dbReference type="Proteomes" id="UP001165090">
    <property type="component" value="Unassembled WGS sequence"/>
</dbReference>
<organism evidence="14 15">
    <name type="scientific">Volvox africanus</name>
    <dbReference type="NCBI Taxonomy" id="51714"/>
    <lineage>
        <taxon>Eukaryota</taxon>
        <taxon>Viridiplantae</taxon>
        <taxon>Chlorophyta</taxon>
        <taxon>core chlorophytes</taxon>
        <taxon>Chlorophyceae</taxon>
        <taxon>CS clade</taxon>
        <taxon>Chlamydomonadales</taxon>
        <taxon>Volvocaceae</taxon>
        <taxon>Volvox</taxon>
    </lineage>
</organism>
<dbReference type="SUPFAM" id="SSF55811">
    <property type="entry name" value="Nudix"/>
    <property type="match status" value="1"/>
</dbReference>
<dbReference type="Pfam" id="PF14815">
    <property type="entry name" value="NUDIX_4"/>
    <property type="match status" value="1"/>
</dbReference>
<dbReference type="InterPro" id="IPR047127">
    <property type="entry name" value="MutT-like"/>
</dbReference>
<comment type="similarity">
    <text evidence="2">Belongs to the Nudix hydrolase family.</text>
</comment>
<evidence type="ECO:0000256" key="4">
    <source>
        <dbReference type="ARBA" id="ARBA00022705"/>
    </source>
</evidence>
<reference evidence="14 15" key="1">
    <citation type="journal article" date="2023" name="IScience">
        <title>Expanded male sex-determining region conserved during the evolution of homothallism in the green alga Volvox.</title>
        <authorList>
            <person name="Yamamoto K."/>
            <person name="Matsuzaki R."/>
            <person name="Mahakham W."/>
            <person name="Heman W."/>
            <person name="Sekimoto H."/>
            <person name="Kawachi M."/>
            <person name="Minakuchi Y."/>
            <person name="Toyoda A."/>
            <person name="Nozaki H."/>
        </authorList>
    </citation>
    <scope>NUCLEOTIDE SEQUENCE [LARGE SCALE GENOMIC DNA]</scope>
    <source>
        <strain evidence="14 15">NIES-4468</strain>
    </source>
</reference>
<feature type="domain" description="Nudix hydrolase" evidence="13">
    <location>
        <begin position="253"/>
        <end position="386"/>
    </location>
</feature>
<dbReference type="PRINTS" id="PR00502">
    <property type="entry name" value="NUDIXFAMILY"/>
</dbReference>
<dbReference type="InterPro" id="IPR029119">
    <property type="entry name" value="MutY_C"/>
</dbReference>
<dbReference type="PANTHER" id="PTHR47707:SF1">
    <property type="entry name" value="NUDIX HYDROLASE FAMILY PROTEIN"/>
    <property type="match status" value="1"/>
</dbReference>
<dbReference type="PANTHER" id="PTHR47707">
    <property type="entry name" value="8-OXO-DGTP DIPHOSPHATASE"/>
    <property type="match status" value="1"/>
</dbReference>
<evidence type="ECO:0000256" key="10">
    <source>
        <dbReference type="ARBA" id="ARBA00035861"/>
    </source>
</evidence>
<feature type="compositionally biased region" description="Gly residues" evidence="12">
    <location>
        <begin position="63"/>
        <end position="88"/>
    </location>
</feature>
<keyword evidence="9" id="KW-0234">DNA repair</keyword>
<dbReference type="PROSITE" id="PS00893">
    <property type="entry name" value="NUDIX_BOX"/>
    <property type="match status" value="1"/>
</dbReference>
<comment type="cofactor">
    <cofactor evidence="1">
        <name>Mg(2+)</name>
        <dbReference type="ChEBI" id="CHEBI:18420"/>
    </cofactor>
</comment>
<keyword evidence="3" id="KW-0515">Mutator protein</keyword>
<evidence type="ECO:0000256" key="12">
    <source>
        <dbReference type="SAM" id="MobiDB-lite"/>
    </source>
</evidence>
<dbReference type="InterPro" id="IPR020084">
    <property type="entry name" value="NUDIX_hydrolase_CS"/>
</dbReference>
<name>A0ABQ5RS79_9CHLO</name>
<evidence type="ECO:0000256" key="6">
    <source>
        <dbReference type="ARBA" id="ARBA00022763"/>
    </source>
</evidence>